<dbReference type="InterPro" id="IPR022644">
    <property type="entry name" value="De-COase2_N"/>
</dbReference>
<dbReference type="Pfam" id="PF02784">
    <property type="entry name" value="Orn_Arg_deC_N"/>
    <property type="match status" value="1"/>
</dbReference>
<feature type="domain" description="Orn/DAP/Arg decarboxylase 2 N-terminal" evidence="3">
    <location>
        <begin position="82"/>
        <end position="295"/>
    </location>
</feature>
<comment type="caution">
    <text evidence="4">The sequence shown here is derived from an EMBL/GenBank/DDBJ whole genome shotgun (WGS) entry which is preliminary data.</text>
</comment>
<evidence type="ECO:0000313" key="5">
    <source>
        <dbReference type="Proteomes" id="UP000319728"/>
    </source>
</evidence>
<protein>
    <submittedName>
        <fullName evidence="4">Diaminopimelate decarboxylase</fullName>
    </submittedName>
</protein>
<dbReference type="OrthoDB" id="5176703at2"/>
<dbReference type="Proteomes" id="UP000319728">
    <property type="component" value="Unassembled WGS sequence"/>
</dbReference>
<dbReference type="Gene3D" id="3.20.20.10">
    <property type="entry name" value="Alanine racemase"/>
    <property type="match status" value="1"/>
</dbReference>
<dbReference type="AlphaFoldDB" id="A0A562WHH4"/>
<reference evidence="4 5" key="1">
    <citation type="submission" date="2019-07" db="EMBL/GenBank/DDBJ databases">
        <title>R&amp;d 2014.</title>
        <authorList>
            <person name="Klenk H.-P."/>
        </authorList>
    </citation>
    <scope>NUCLEOTIDE SEQUENCE [LARGE SCALE GENOMIC DNA]</scope>
    <source>
        <strain evidence="4 5">DSM 43912</strain>
    </source>
</reference>
<gene>
    <name evidence="4" type="ORF">JD81_03143</name>
</gene>
<evidence type="ECO:0000313" key="4">
    <source>
        <dbReference type="EMBL" id="TWJ29632.1"/>
    </source>
</evidence>
<dbReference type="InterPro" id="IPR000183">
    <property type="entry name" value="Orn/DAP/Arg_de-COase"/>
</dbReference>
<dbReference type="PANTHER" id="PTHR43727:SF2">
    <property type="entry name" value="GROUP IV DECARBOXYLASE"/>
    <property type="match status" value="1"/>
</dbReference>
<evidence type="ECO:0000256" key="1">
    <source>
        <dbReference type="ARBA" id="ARBA00001933"/>
    </source>
</evidence>
<dbReference type="RefSeq" id="WP_145818515.1">
    <property type="nucleotide sequence ID" value="NZ_AP023438.1"/>
</dbReference>
<name>A0A562WHH4_9ACTN</name>
<keyword evidence="5" id="KW-1185">Reference proteome</keyword>
<evidence type="ECO:0000259" key="3">
    <source>
        <dbReference type="Pfam" id="PF02784"/>
    </source>
</evidence>
<dbReference type="PANTHER" id="PTHR43727">
    <property type="entry name" value="DIAMINOPIMELATE DECARBOXYLASE"/>
    <property type="match status" value="1"/>
</dbReference>
<dbReference type="GO" id="GO:0008836">
    <property type="term" value="F:diaminopimelate decarboxylase activity"/>
    <property type="evidence" value="ECO:0007669"/>
    <property type="project" value="TreeGrafter"/>
</dbReference>
<evidence type="ECO:0000256" key="2">
    <source>
        <dbReference type="ARBA" id="ARBA00022898"/>
    </source>
</evidence>
<organism evidence="4 5">
    <name type="scientific">Micromonospora sagamiensis</name>
    <dbReference type="NCBI Taxonomy" id="47875"/>
    <lineage>
        <taxon>Bacteria</taxon>
        <taxon>Bacillati</taxon>
        <taxon>Actinomycetota</taxon>
        <taxon>Actinomycetes</taxon>
        <taxon>Micromonosporales</taxon>
        <taxon>Micromonosporaceae</taxon>
        <taxon>Micromonospora</taxon>
    </lineage>
</organism>
<keyword evidence="2" id="KW-0663">Pyridoxal phosphate</keyword>
<dbReference type="InterPro" id="IPR029066">
    <property type="entry name" value="PLP-binding_barrel"/>
</dbReference>
<dbReference type="EMBL" id="VLLP01000001">
    <property type="protein sequence ID" value="TWJ29632.1"/>
    <property type="molecule type" value="Genomic_DNA"/>
</dbReference>
<dbReference type="SUPFAM" id="SSF50621">
    <property type="entry name" value="Alanine racemase C-terminal domain-like"/>
    <property type="match status" value="1"/>
</dbReference>
<comment type="cofactor">
    <cofactor evidence="1">
        <name>pyridoxal 5'-phosphate</name>
        <dbReference type="ChEBI" id="CHEBI:597326"/>
    </cofactor>
</comment>
<accession>A0A562WHH4</accession>
<proteinExistence type="predicted"/>
<dbReference type="SUPFAM" id="SSF51419">
    <property type="entry name" value="PLP-binding barrel"/>
    <property type="match status" value="1"/>
</dbReference>
<dbReference type="GO" id="GO:0009089">
    <property type="term" value="P:lysine biosynthetic process via diaminopimelate"/>
    <property type="evidence" value="ECO:0007669"/>
    <property type="project" value="TreeGrafter"/>
</dbReference>
<sequence>MTTVWDDLADRLRSLGEEADGWLVAAPRDAVFVPPGGSLDPTFVATALAVPETSFVLWDAANVRRHVGFIRRVLADNGIGLAVGLKACANRTVLSILARMGLLADAQSPGEVALARSVGFGTVTATGPAFRPPDLDRLLRDGVLLDVQSPLQFAQLEERGTVEPVGFRARVRLPERLRHPSTFDVVSRFGIELTPDGLERVARSPLTVERIRVHTGEALSADVARSLEYRARLGVLLAAAFPEVGEINLGGGFLALSRNPSALPEAFKRVGEVFDEAAGTLGRRLRCWVEPGSALLLDSAYLVTEVLDVDPARHAVTVAASPWNVAPWTFATVHVLDGGEPWEFVGDVYGPALYENDRLRRTERHCPTGRLPRVGDRLAVSSFGSYTLVHGRTFGQIPLPPQYIFDANGWQGAA</sequence>
<dbReference type="PRINTS" id="PR01179">
    <property type="entry name" value="ODADCRBXLASE"/>
</dbReference>
<dbReference type="Gene3D" id="2.40.37.10">
    <property type="entry name" value="Lyase, Ornithine Decarboxylase, Chain A, domain 1"/>
    <property type="match status" value="1"/>
</dbReference>
<dbReference type="InterPro" id="IPR009006">
    <property type="entry name" value="Ala_racemase/Decarboxylase_C"/>
</dbReference>